<accession>A0A2T7BK87</accession>
<comment type="caution">
    <text evidence="5">The sequence shown here is derived from an EMBL/GenBank/DDBJ whole genome shotgun (WGS) entry which is preliminary data.</text>
</comment>
<evidence type="ECO:0000256" key="2">
    <source>
        <dbReference type="ARBA" id="ARBA00023125"/>
    </source>
</evidence>
<gene>
    <name evidence="5" type="ORF">DCC81_01010</name>
</gene>
<name>A0A2T7BK87_9BACT</name>
<evidence type="ECO:0000256" key="1">
    <source>
        <dbReference type="ARBA" id="ARBA00023015"/>
    </source>
</evidence>
<keyword evidence="6" id="KW-1185">Reference proteome</keyword>
<dbReference type="SUPFAM" id="SSF51215">
    <property type="entry name" value="Regulatory protein AraC"/>
    <property type="match status" value="1"/>
</dbReference>
<dbReference type="AlphaFoldDB" id="A0A2T7BK87"/>
<dbReference type="SMART" id="SM00342">
    <property type="entry name" value="HTH_ARAC"/>
    <property type="match status" value="1"/>
</dbReference>
<evidence type="ECO:0000259" key="4">
    <source>
        <dbReference type="PROSITE" id="PS01124"/>
    </source>
</evidence>
<dbReference type="GO" id="GO:0043565">
    <property type="term" value="F:sequence-specific DNA binding"/>
    <property type="evidence" value="ECO:0007669"/>
    <property type="project" value="InterPro"/>
</dbReference>
<dbReference type="PANTHER" id="PTHR46796">
    <property type="entry name" value="HTH-TYPE TRANSCRIPTIONAL ACTIVATOR RHAS-RELATED"/>
    <property type="match status" value="1"/>
</dbReference>
<dbReference type="Pfam" id="PF12833">
    <property type="entry name" value="HTH_18"/>
    <property type="match status" value="1"/>
</dbReference>
<dbReference type="InterPro" id="IPR020449">
    <property type="entry name" value="Tscrpt_reg_AraC-type_HTH"/>
</dbReference>
<dbReference type="RefSeq" id="WP_108684734.1">
    <property type="nucleotide sequence ID" value="NZ_QCYK01000001.1"/>
</dbReference>
<dbReference type="Proteomes" id="UP000244450">
    <property type="component" value="Unassembled WGS sequence"/>
</dbReference>
<keyword evidence="2" id="KW-0238">DNA-binding</keyword>
<dbReference type="OrthoDB" id="9793451at2"/>
<dbReference type="InterPro" id="IPR050204">
    <property type="entry name" value="AraC_XylS_family_regulators"/>
</dbReference>
<dbReference type="GO" id="GO:0003700">
    <property type="term" value="F:DNA-binding transcription factor activity"/>
    <property type="evidence" value="ECO:0007669"/>
    <property type="project" value="InterPro"/>
</dbReference>
<dbReference type="SUPFAM" id="SSF46689">
    <property type="entry name" value="Homeodomain-like"/>
    <property type="match status" value="2"/>
</dbReference>
<dbReference type="Gene3D" id="2.60.120.10">
    <property type="entry name" value="Jelly Rolls"/>
    <property type="match status" value="1"/>
</dbReference>
<evidence type="ECO:0000256" key="3">
    <source>
        <dbReference type="ARBA" id="ARBA00023163"/>
    </source>
</evidence>
<dbReference type="EMBL" id="QCYK01000001">
    <property type="protein sequence ID" value="PUZ28093.1"/>
    <property type="molecule type" value="Genomic_DNA"/>
</dbReference>
<dbReference type="InterPro" id="IPR037923">
    <property type="entry name" value="HTH-like"/>
</dbReference>
<evidence type="ECO:0000313" key="5">
    <source>
        <dbReference type="EMBL" id="PUZ28093.1"/>
    </source>
</evidence>
<proteinExistence type="predicted"/>
<dbReference type="PROSITE" id="PS01124">
    <property type="entry name" value="HTH_ARAC_FAMILY_2"/>
    <property type="match status" value="1"/>
</dbReference>
<feature type="domain" description="HTH araC/xylS-type" evidence="4">
    <location>
        <begin position="198"/>
        <end position="296"/>
    </location>
</feature>
<dbReference type="InterPro" id="IPR009057">
    <property type="entry name" value="Homeodomain-like_sf"/>
</dbReference>
<keyword evidence="1" id="KW-0805">Transcription regulation</keyword>
<reference evidence="5 6" key="1">
    <citation type="submission" date="2018-04" db="EMBL/GenBank/DDBJ databases">
        <title>Chitinophaga fuyangensis sp. nov., isolated from soil in a chemical factory.</title>
        <authorList>
            <person name="Chen K."/>
        </authorList>
    </citation>
    <scope>NUCLEOTIDE SEQUENCE [LARGE SCALE GENOMIC DNA]</scope>
    <source>
        <strain evidence="5 6">LY-1</strain>
    </source>
</reference>
<sequence length="304" mass="33677">MHIKQYTPARFTATFMPSRELSAQLRGDTSQFFILPLEAMYQHVHAAVPPSKGTSHNCLLLTEGSASMQVGGGHYTIHPGDILFVPAGQVFSFPHGEINKGYILSFHDDFLQGKYGNADLAPSLSFLRGWGPPCIHLDEQTYQFVLHIFERMWQAYATHGIQQPDILQPYLVAMLCEVNRAGVNTQALTTSAAHQLAQRFTALLFDNLSRTHAVADYAALLHVSPGHLHKAVRQATGKPPTRWIDEAILLQAKALLRQSDAPVAEVATAVGLLDPSYFTRLFKKYEGITPSAFRRRVTAPTEIS</sequence>
<organism evidence="5 6">
    <name type="scientific">Chitinophaga parva</name>
    <dbReference type="NCBI Taxonomy" id="2169414"/>
    <lineage>
        <taxon>Bacteria</taxon>
        <taxon>Pseudomonadati</taxon>
        <taxon>Bacteroidota</taxon>
        <taxon>Chitinophagia</taxon>
        <taxon>Chitinophagales</taxon>
        <taxon>Chitinophagaceae</taxon>
        <taxon>Chitinophaga</taxon>
    </lineage>
</organism>
<keyword evidence="3" id="KW-0804">Transcription</keyword>
<evidence type="ECO:0000313" key="6">
    <source>
        <dbReference type="Proteomes" id="UP000244450"/>
    </source>
</evidence>
<dbReference type="InterPro" id="IPR014710">
    <property type="entry name" value="RmlC-like_jellyroll"/>
</dbReference>
<dbReference type="Gene3D" id="1.10.10.60">
    <property type="entry name" value="Homeodomain-like"/>
    <property type="match status" value="1"/>
</dbReference>
<dbReference type="PRINTS" id="PR00032">
    <property type="entry name" value="HTHARAC"/>
</dbReference>
<protein>
    <recommendedName>
        <fullName evidence="4">HTH araC/xylS-type domain-containing protein</fullName>
    </recommendedName>
</protein>
<dbReference type="InterPro" id="IPR018060">
    <property type="entry name" value="HTH_AraC"/>
</dbReference>